<feature type="chain" id="PRO_5046787498" evidence="1">
    <location>
        <begin position="27"/>
        <end position="378"/>
    </location>
</feature>
<proteinExistence type="predicted"/>
<dbReference type="EMBL" id="JAZEWV010000009">
    <property type="protein sequence ID" value="MEE4543166.1"/>
    <property type="molecule type" value="Genomic_DNA"/>
</dbReference>
<keyword evidence="1" id="KW-0732">Signal</keyword>
<dbReference type="Gene3D" id="2.120.10.70">
    <property type="entry name" value="Fucose-specific lectin"/>
    <property type="match status" value="2"/>
</dbReference>
<gene>
    <name evidence="2" type="ORF">V2S66_14455</name>
</gene>
<organism evidence="2 3">
    <name type="scientific">Actinacidiphila polyblastidii</name>
    <dbReference type="NCBI Taxonomy" id="3110430"/>
    <lineage>
        <taxon>Bacteria</taxon>
        <taxon>Bacillati</taxon>
        <taxon>Actinomycetota</taxon>
        <taxon>Actinomycetes</taxon>
        <taxon>Kitasatosporales</taxon>
        <taxon>Streptomycetaceae</taxon>
        <taxon>Actinacidiphila</taxon>
    </lineage>
</organism>
<accession>A0ABU7PBH1</accession>
<protein>
    <submittedName>
        <fullName evidence="2">Uncharacterized protein</fullName>
    </submittedName>
</protein>
<dbReference type="Proteomes" id="UP001344658">
    <property type="component" value="Unassembled WGS sequence"/>
</dbReference>
<dbReference type="RefSeq" id="WP_330795337.1">
    <property type="nucleotide sequence ID" value="NZ_JAZEWV010000009.1"/>
</dbReference>
<sequence length="378" mass="37310">MRLLASAVSAVALGALGVAGAPAAHAGPQPVPWVYYAGDDGALWGFTQQANGSWTTAAPQGPTGATLAGAHLAAARIDGGSPSVFFVGVDGAIYQDCPLLARPLAITATGQAPAGAALTAEAAGQQISVTVARQRAQGKTARAAAPLEISNPCSPPVHIRFNTSTAYAGGAMASVGTSDGYHDVFFVDTAGAVRVQSQGPQSGTVTEKAVIAPGTAKPGGGISVVDTQALGVPNSALTLFFTGHDGRVQVAHLTEQGVLTGSPKPNTTGPADVPDGAPLSAAVGAKGLAVGYATTDGAFSVAYLSPTGAWQNTYRAGQAGDLAAGAPSAVTAASDGDYDWYCGNGIRVPVHLHGPLPGPKWGSVGQPNVVIGASFAAA</sequence>
<dbReference type="SUPFAM" id="SSF89372">
    <property type="entry name" value="Fucose-specific lectin"/>
    <property type="match status" value="2"/>
</dbReference>
<keyword evidence="3" id="KW-1185">Reference proteome</keyword>
<feature type="signal peptide" evidence="1">
    <location>
        <begin position="1"/>
        <end position="26"/>
    </location>
</feature>
<evidence type="ECO:0000313" key="3">
    <source>
        <dbReference type="Proteomes" id="UP001344658"/>
    </source>
</evidence>
<name>A0ABU7PBH1_9ACTN</name>
<evidence type="ECO:0000256" key="1">
    <source>
        <dbReference type="SAM" id="SignalP"/>
    </source>
</evidence>
<comment type="caution">
    <text evidence="2">The sequence shown here is derived from an EMBL/GenBank/DDBJ whole genome shotgun (WGS) entry which is preliminary data.</text>
</comment>
<reference evidence="2 3" key="1">
    <citation type="submission" date="2023-12" db="EMBL/GenBank/DDBJ databases">
        <title>Streptomyces sp. V4-01.</title>
        <authorList>
            <person name="Somphong A."/>
            <person name="Phongsopitanun W."/>
        </authorList>
    </citation>
    <scope>NUCLEOTIDE SEQUENCE [LARGE SCALE GENOMIC DNA]</scope>
    <source>
        <strain evidence="2 3">V4-01</strain>
    </source>
</reference>
<evidence type="ECO:0000313" key="2">
    <source>
        <dbReference type="EMBL" id="MEE4543166.1"/>
    </source>
</evidence>